<dbReference type="SUPFAM" id="SSF47413">
    <property type="entry name" value="lambda repressor-like DNA-binding domains"/>
    <property type="match status" value="1"/>
</dbReference>
<organism evidence="2 3">
    <name type="scientific">Yersinia similis</name>
    <dbReference type="NCBI Taxonomy" id="367190"/>
    <lineage>
        <taxon>Bacteria</taxon>
        <taxon>Pseudomonadati</taxon>
        <taxon>Pseudomonadota</taxon>
        <taxon>Gammaproteobacteria</taxon>
        <taxon>Enterobacterales</taxon>
        <taxon>Yersiniaceae</taxon>
        <taxon>Yersinia</taxon>
    </lineage>
</organism>
<dbReference type="InterPro" id="IPR049639">
    <property type="entry name" value="RstR"/>
</dbReference>
<dbReference type="InterPro" id="IPR010982">
    <property type="entry name" value="Lambda_DNA-bd_dom_sf"/>
</dbReference>
<protein>
    <recommendedName>
        <fullName evidence="1">HTH cro/C1-type domain-containing protein</fullName>
    </recommendedName>
</protein>
<reference evidence="2 3" key="1">
    <citation type="journal article" date="2014" name="Genome Announc.">
        <title>Genome Sequence of Yersinia similis Y228T, a Member of the Yersinia pseudotuberculosis Complex.</title>
        <authorList>
            <person name="Sprague L.D."/>
            <person name="Neubauer H."/>
        </authorList>
    </citation>
    <scope>NUCLEOTIDE SEQUENCE [LARGE SCALE GENOMIC DNA]</scope>
    <source>
        <strain evidence="2 3">228</strain>
    </source>
</reference>
<dbReference type="NCBIfam" id="NF041951">
    <property type="entry name" value="phage_RstR"/>
    <property type="match status" value="1"/>
</dbReference>
<name>A0ABN4CRW1_9GAMM</name>
<dbReference type="InterPro" id="IPR001387">
    <property type="entry name" value="Cro/C1-type_HTH"/>
</dbReference>
<dbReference type="SMART" id="SM00530">
    <property type="entry name" value="HTH_XRE"/>
    <property type="match status" value="1"/>
</dbReference>
<dbReference type="Gene3D" id="1.10.260.40">
    <property type="entry name" value="lambda repressor-like DNA-binding domains"/>
    <property type="match status" value="1"/>
</dbReference>
<sequence length="142" mass="16273">MFNLEIGLIIDITEAQCPGIQRVFIDRRRAANHRTVKLGVSQQAMVDAIGLHVNNWKKYQNGQAMPSLDALKKIATTLYVSTDYLLFDEHERGPTDILTLQFEAVSQLPENEQAIVREVLESLIMKCQSRRWDSSRKTVKEE</sequence>
<proteinExistence type="predicted"/>
<accession>A0ABN4CRW1</accession>
<gene>
    <name evidence="2" type="ORF">BF17_22025</name>
</gene>
<keyword evidence="3" id="KW-1185">Reference proteome</keyword>
<evidence type="ECO:0000313" key="3">
    <source>
        <dbReference type="Proteomes" id="UP000019439"/>
    </source>
</evidence>
<feature type="domain" description="HTH cro/C1-type" evidence="1">
    <location>
        <begin position="37"/>
        <end position="85"/>
    </location>
</feature>
<dbReference type="EMBL" id="CP007230">
    <property type="protein sequence ID" value="AHK21640.1"/>
    <property type="molecule type" value="Genomic_DNA"/>
</dbReference>
<dbReference type="PROSITE" id="PS50943">
    <property type="entry name" value="HTH_CROC1"/>
    <property type="match status" value="1"/>
</dbReference>
<evidence type="ECO:0000259" key="1">
    <source>
        <dbReference type="PROSITE" id="PS50943"/>
    </source>
</evidence>
<evidence type="ECO:0000313" key="2">
    <source>
        <dbReference type="EMBL" id="AHK21640.1"/>
    </source>
</evidence>
<dbReference type="Proteomes" id="UP000019439">
    <property type="component" value="Chromosome"/>
</dbReference>
<dbReference type="CDD" id="cd00093">
    <property type="entry name" value="HTH_XRE"/>
    <property type="match status" value="1"/>
</dbReference>